<evidence type="ECO:0000313" key="2">
    <source>
        <dbReference type="EMBL" id="QDZ41717.1"/>
    </source>
</evidence>
<accession>A0A5B8NRY8</accession>
<organism evidence="2 3">
    <name type="scientific">Euhalothece natronophila Z-M001</name>
    <dbReference type="NCBI Taxonomy" id="522448"/>
    <lineage>
        <taxon>Bacteria</taxon>
        <taxon>Bacillati</taxon>
        <taxon>Cyanobacteriota</taxon>
        <taxon>Cyanophyceae</taxon>
        <taxon>Oscillatoriophycideae</taxon>
        <taxon>Chroococcales</taxon>
        <taxon>Halothecacae</taxon>
        <taxon>Halothece cluster</taxon>
        <taxon>Euhalothece</taxon>
    </lineage>
</organism>
<geneLocation type="plasmid" evidence="3">
    <name>peu4</name>
</geneLocation>
<geneLocation type="plasmid" evidence="2">
    <name>pEu4</name>
</geneLocation>
<dbReference type="Proteomes" id="UP000318453">
    <property type="component" value="Plasmid pEu4"/>
</dbReference>
<proteinExistence type="predicted"/>
<dbReference type="RefSeq" id="WP_146297664.1">
    <property type="nucleotide sequence ID" value="NZ_CP042330.1"/>
</dbReference>
<keyword evidence="3" id="KW-1185">Reference proteome</keyword>
<dbReference type="EMBL" id="CP042330">
    <property type="protein sequence ID" value="QDZ41717.1"/>
    <property type="molecule type" value="Genomic_DNA"/>
</dbReference>
<protein>
    <submittedName>
        <fullName evidence="2">Uncharacterized protein</fullName>
    </submittedName>
</protein>
<name>A0A5B8NRY8_9CHRO</name>
<sequence length="71" mass="7800">MGIPPLAERPRLTDSWGLGKLEESAIALLEKHPDHSTVEGIVSNIINGAKANASESELEEIQRLEDQAFEF</sequence>
<dbReference type="AlphaFoldDB" id="A0A5B8NRY8"/>
<dbReference type="EMBL" id="CP042330">
    <property type="protein sequence ID" value="QDZ41702.1"/>
    <property type="molecule type" value="Genomic_DNA"/>
</dbReference>
<evidence type="ECO:0000313" key="1">
    <source>
        <dbReference type="EMBL" id="QDZ41702.1"/>
    </source>
</evidence>
<dbReference type="KEGG" id="enn:FRE64_17220"/>
<keyword evidence="2" id="KW-0614">Plasmid</keyword>
<gene>
    <name evidence="1" type="ORF">FRE64_17220</name>
    <name evidence="2" type="ORF">FRE64_17300</name>
</gene>
<reference evidence="2 3" key="1">
    <citation type="submission" date="2019-08" db="EMBL/GenBank/DDBJ databases">
        <title>Carotenoids and Carotenoid Binding Proteins in the Halophilic Cyanobacterium Euhalothece sp. ZM00.</title>
        <authorList>
            <person name="Cho S.M."/>
            <person name="Song J.Y."/>
            <person name="Park Y.-I."/>
        </authorList>
    </citation>
    <scope>NUCLEOTIDE SEQUENCE [LARGE SCALE GENOMIC DNA]</scope>
    <source>
        <strain evidence="2 3">Z-M001</strain>
        <plasmid evidence="3">peu4</plasmid>
        <plasmid evidence="2">pEu4</plasmid>
    </source>
</reference>
<dbReference type="KEGG" id="enn:FRE64_17300"/>
<evidence type="ECO:0000313" key="3">
    <source>
        <dbReference type="Proteomes" id="UP000318453"/>
    </source>
</evidence>